<keyword evidence="2" id="KW-1185">Reference proteome</keyword>
<name>A0A8J5SJJ3_ZIZPA</name>
<sequence length="86" mass="9261">MAEVLEHGMKKSFDLYLIDDANARSNGELLMGSHHMAGNANIVSLATLGATAIVDGNTEREKSEGVHWEISHGERIGGADDEELLN</sequence>
<comment type="caution">
    <text evidence="1">The sequence shown here is derived from an EMBL/GenBank/DDBJ whole genome shotgun (WGS) entry which is preliminary data.</text>
</comment>
<reference evidence="1" key="1">
    <citation type="journal article" date="2021" name="bioRxiv">
        <title>Whole Genome Assembly and Annotation of Northern Wild Rice, Zizania palustris L., Supports a Whole Genome Duplication in the Zizania Genus.</title>
        <authorList>
            <person name="Haas M."/>
            <person name="Kono T."/>
            <person name="Macchietto M."/>
            <person name="Millas R."/>
            <person name="McGilp L."/>
            <person name="Shao M."/>
            <person name="Duquette J."/>
            <person name="Hirsch C.N."/>
            <person name="Kimball J."/>
        </authorList>
    </citation>
    <scope>NUCLEOTIDE SEQUENCE</scope>
    <source>
        <tissue evidence="1">Fresh leaf tissue</tissue>
    </source>
</reference>
<organism evidence="1 2">
    <name type="scientific">Zizania palustris</name>
    <name type="common">Northern wild rice</name>
    <dbReference type="NCBI Taxonomy" id="103762"/>
    <lineage>
        <taxon>Eukaryota</taxon>
        <taxon>Viridiplantae</taxon>
        <taxon>Streptophyta</taxon>
        <taxon>Embryophyta</taxon>
        <taxon>Tracheophyta</taxon>
        <taxon>Spermatophyta</taxon>
        <taxon>Magnoliopsida</taxon>
        <taxon>Liliopsida</taxon>
        <taxon>Poales</taxon>
        <taxon>Poaceae</taxon>
        <taxon>BOP clade</taxon>
        <taxon>Oryzoideae</taxon>
        <taxon>Oryzeae</taxon>
        <taxon>Zizaniinae</taxon>
        <taxon>Zizania</taxon>
    </lineage>
</organism>
<dbReference type="Proteomes" id="UP000729402">
    <property type="component" value="Unassembled WGS sequence"/>
</dbReference>
<proteinExistence type="predicted"/>
<reference evidence="1" key="2">
    <citation type="submission" date="2021-02" db="EMBL/GenBank/DDBJ databases">
        <authorList>
            <person name="Kimball J.A."/>
            <person name="Haas M.W."/>
            <person name="Macchietto M."/>
            <person name="Kono T."/>
            <person name="Duquette J."/>
            <person name="Shao M."/>
        </authorList>
    </citation>
    <scope>NUCLEOTIDE SEQUENCE</scope>
    <source>
        <tissue evidence="1">Fresh leaf tissue</tissue>
    </source>
</reference>
<gene>
    <name evidence="1" type="ORF">GUJ93_ZPchr0004g38567</name>
</gene>
<dbReference type="AlphaFoldDB" id="A0A8J5SJJ3"/>
<protein>
    <submittedName>
        <fullName evidence="1">Uncharacterized protein</fullName>
    </submittedName>
</protein>
<evidence type="ECO:0000313" key="1">
    <source>
        <dbReference type="EMBL" id="KAG8065182.1"/>
    </source>
</evidence>
<dbReference type="EMBL" id="JAAALK010000285">
    <property type="protein sequence ID" value="KAG8065182.1"/>
    <property type="molecule type" value="Genomic_DNA"/>
</dbReference>
<accession>A0A8J5SJJ3</accession>
<evidence type="ECO:0000313" key="2">
    <source>
        <dbReference type="Proteomes" id="UP000729402"/>
    </source>
</evidence>